<evidence type="ECO:0000256" key="13">
    <source>
        <dbReference type="SAM" id="Phobius"/>
    </source>
</evidence>
<dbReference type="GO" id="GO:0008250">
    <property type="term" value="C:oligosaccharyltransferase complex"/>
    <property type="evidence" value="ECO:0007669"/>
    <property type="project" value="InterPro"/>
</dbReference>
<sequence length="228" mass="25720">MLSLLAIFCVDAQKPIKPVKKEISVEDVKFAVFERDLNEPKEYITAKLSEKLPNAFQADQHRKIQLKFTVKDRKATTPINVHQAFVVMVHGDSQREVIYVAEPDQTTKAYNFELDLKTHHKDFSGVSGKYTLRLILGDAAVSNPIDWTIAEVSVTVPSMQPAALPKSKQVSYDKLPEIKHQFREPEQQPPVIVSHVFGALCAAPFLILLALWLRIGINFGNAKFSLWP</sequence>
<evidence type="ECO:0000256" key="3">
    <source>
        <dbReference type="ARBA" id="ARBA00004922"/>
    </source>
</evidence>
<protein>
    <recommendedName>
        <fullName evidence="5">Dolichyl-diphosphooligosaccharide--protein glycosyltransferase subunit 2</fullName>
    </recommendedName>
    <alternativeName>
        <fullName evidence="12">Ribophorin II</fullName>
    </alternativeName>
    <alternativeName>
        <fullName evidence="11">Ribophorin-2</fullName>
    </alternativeName>
</protein>
<dbReference type="InterPro" id="IPR008814">
    <property type="entry name" value="Swp1"/>
</dbReference>
<comment type="subcellular location">
    <subcellularLocation>
        <location evidence="2">Endoplasmic reticulum membrane</location>
        <topology evidence="2">Multi-pass membrane protein</topology>
    </subcellularLocation>
</comment>
<evidence type="ECO:0000313" key="16">
    <source>
        <dbReference type="Proteomes" id="UP000887574"/>
    </source>
</evidence>
<evidence type="ECO:0000256" key="11">
    <source>
        <dbReference type="ARBA" id="ARBA00030078"/>
    </source>
</evidence>
<keyword evidence="9 13" id="KW-1133">Transmembrane helix</keyword>
<dbReference type="Pfam" id="PF23860">
    <property type="entry name" value="Ribophorin_II_3rd"/>
    <property type="match status" value="1"/>
</dbReference>
<dbReference type="PANTHER" id="PTHR12640:SF0">
    <property type="entry name" value="DOLICHYL-DIPHOSPHOOLIGOSACCHARIDE--PROTEIN GLYCOSYLTRANSFERASE SUBUNIT 2"/>
    <property type="match status" value="1"/>
</dbReference>
<organism evidence="16 17">
    <name type="scientific">Ditylenchus dipsaci</name>
    <dbReference type="NCBI Taxonomy" id="166011"/>
    <lineage>
        <taxon>Eukaryota</taxon>
        <taxon>Metazoa</taxon>
        <taxon>Ecdysozoa</taxon>
        <taxon>Nematoda</taxon>
        <taxon>Chromadorea</taxon>
        <taxon>Rhabditida</taxon>
        <taxon>Tylenchina</taxon>
        <taxon>Tylenchomorpha</taxon>
        <taxon>Sphaerularioidea</taxon>
        <taxon>Anguinidae</taxon>
        <taxon>Anguininae</taxon>
        <taxon>Ditylenchus</taxon>
    </lineage>
</organism>
<reference evidence="17" key="1">
    <citation type="submission" date="2022-11" db="UniProtKB">
        <authorList>
            <consortium name="WormBaseParasite"/>
        </authorList>
    </citation>
    <scope>IDENTIFICATION</scope>
</reference>
<dbReference type="InterPro" id="IPR056790">
    <property type="entry name" value="Ribophorin_II_C"/>
</dbReference>
<evidence type="ECO:0000256" key="4">
    <source>
        <dbReference type="ARBA" id="ARBA00009038"/>
    </source>
</evidence>
<dbReference type="PANTHER" id="PTHR12640">
    <property type="entry name" value="RIBOPHORIN II"/>
    <property type="match status" value="1"/>
</dbReference>
<feature type="transmembrane region" description="Helical" evidence="13">
    <location>
        <begin position="192"/>
        <end position="213"/>
    </location>
</feature>
<accession>A0A915DKM2</accession>
<evidence type="ECO:0000256" key="12">
    <source>
        <dbReference type="ARBA" id="ARBA00032139"/>
    </source>
</evidence>
<keyword evidence="6 13" id="KW-0812">Transmembrane</keyword>
<dbReference type="WBParaSite" id="jg20532">
    <property type="protein sequence ID" value="jg20532"/>
    <property type="gene ID" value="jg20532"/>
</dbReference>
<keyword evidence="16" id="KW-1185">Reference proteome</keyword>
<evidence type="ECO:0000256" key="9">
    <source>
        <dbReference type="ARBA" id="ARBA00022989"/>
    </source>
</evidence>
<evidence type="ECO:0000259" key="14">
    <source>
        <dbReference type="Pfam" id="PF23860"/>
    </source>
</evidence>
<keyword evidence="7" id="KW-0732">Signal</keyword>
<name>A0A915DKM2_9BILA</name>
<evidence type="ECO:0000313" key="17">
    <source>
        <dbReference type="WBParaSite" id="jg20532"/>
    </source>
</evidence>
<evidence type="ECO:0000259" key="15">
    <source>
        <dbReference type="Pfam" id="PF25147"/>
    </source>
</evidence>
<comment type="function">
    <text evidence="1">Subunit of the oligosaccharyl transferase (OST) complex that catalyzes the initial transfer of a defined glycan (Glc(3)Man(9)GlcNAc(2) in eukaryotes) from the lipid carrier dolichol-pyrophosphate to an asparagine residue within an Asn-X-Ser/Thr consensus motif in nascent polypeptide chains, the first step in protein N-glycosylation. N-glycosylation occurs cotranslationally and the complex associates with the Sec61 complex at the channel-forming translocon complex that mediates protein translocation across the endoplasmic reticulum (ER). All subunits are required for a maximal enzyme activity.</text>
</comment>
<evidence type="ECO:0000256" key="2">
    <source>
        <dbReference type="ARBA" id="ARBA00004477"/>
    </source>
</evidence>
<dbReference type="AlphaFoldDB" id="A0A915DKM2"/>
<dbReference type="InterPro" id="IPR055374">
    <property type="entry name" value="Ribophorin_II_3rd"/>
</dbReference>
<evidence type="ECO:0000256" key="5">
    <source>
        <dbReference type="ARBA" id="ARBA00017612"/>
    </source>
</evidence>
<comment type="similarity">
    <text evidence="4">Belongs to the SWP1 family.</text>
</comment>
<evidence type="ECO:0000256" key="8">
    <source>
        <dbReference type="ARBA" id="ARBA00022824"/>
    </source>
</evidence>
<evidence type="ECO:0000256" key="1">
    <source>
        <dbReference type="ARBA" id="ARBA00002791"/>
    </source>
</evidence>
<evidence type="ECO:0000256" key="10">
    <source>
        <dbReference type="ARBA" id="ARBA00023136"/>
    </source>
</evidence>
<comment type="pathway">
    <text evidence="3">Protein modification; protein glycosylation.</text>
</comment>
<keyword evidence="10 13" id="KW-0472">Membrane</keyword>
<proteinExistence type="inferred from homology"/>
<dbReference type="Proteomes" id="UP000887574">
    <property type="component" value="Unplaced"/>
</dbReference>
<feature type="domain" description="Ribophorin II C-terminal" evidence="15">
    <location>
        <begin position="182"/>
        <end position="226"/>
    </location>
</feature>
<dbReference type="GO" id="GO:0006487">
    <property type="term" value="P:protein N-linked glycosylation"/>
    <property type="evidence" value="ECO:0007669"/>
    <property type="project" value="TreeGrafter"/>
</dbReference>
<dbReference type="Pfam" id="PF25147">
    <property type="entry name" value="Ribophorin_II_C"/>
    <property type="match status" value="1"/>
</dbReference>
<keyword evidence="8" id="KW-0256">Endoplasmic reticulum</keyword>
<feature type="domain" description="Ribophorin II third" evidence="14">
    <location>
        <begin position="26"/>
        <end position="153"/>
    </location>
</feature>
<evidence type="ECO:0000256" key="7">
    <source>
        <dbReference type="ARBA" id="ARBA00022729"/>
    </source>
</evidence>
<evidence type="ECO:0000256" key="6">
    <source>
        <dbReference type="ARBA" id="ARBA00022692"/>
    </source>
</evidence>